<feature type="non-terminal residue" evidence="1">
    <location>
        <position position="84"/>
    </location>
</feature>
<accession>A0ABW4GFI8</accession>
<sequence>MRADRALAARVWRRRSPAMVSAARVVGALGDPQLAYPLAAAAGPLARPQAGRAGLAGQTSMRLVAVVCAGGAVRRLCSELVRRP</sequence>
<name>A0ABW4GFI8_9ACTN</name>
<reference evidence="2" key="1">
    <citation type="journal article" date="2019" name="Int. J. Syst. Evol. Microbiol.">
        <title>The Global Catalogue of Microorganisms (GCM) 10K type strain sequencing project: providing services to taxonomists for standard genome sequencing and annotation.</title>
        <authorList>
            <consortium name="The Broad Institute Genomics Platform"/>
            <consortium name="The Broad Institute Genome Sequencing Center for Infectious Disease"/>
            <person name="Wu L."/>
            <person name="Ma J."/>
        </authorList>
    </citation>
    <scope>NUCLEOTIDE SEQUENCE [LARGE SCALE GENOMIC DNA]</scope>
    <source>
        <strain evidence="2">CGMCC 1.15399</strain>
    </source>
</reference>
<dbReference type="EMBL" id="JBHUCM010000028">
    <property type="protein sequence ID" value="MFD1541512.1"/>
    <property type="molecule type" value="Genomic_DNA"/>
</dbReference>
<dbReference type="Proteomes" id="UP001597097">
    <property type="component" value="Unassembled WGS sequence"/>
</dbReference>
<evidence type="ECO:0000313" key="2">
    <source>
        <dbReference type="Proteomes" id="UP001597097"/>
    </source>
</evidence>
<comment type="caution">
    <text evidence="1">The sequence shown here is derived from an EMBL/GenBank/DDBJ whole genome shotgun (WGS) entry which is preliminary data.</text>
</comment>
<gene>
    <name evidence="1" type="ORF">ACFSJ0_30970</name>
</gene>
<dbReference type="RefSeq" id="WP_378623301.1">
    <property type="nucleotide sequence ID" value="NZ_JBHUCM010000028.1"/>
</dbReference>
<proteinExistence type="predicted"/>
<evidence type="ECO:0000313" key="1">
    <source>
        <dbReference type="EMBL" id="MFD1541512.1"/>
    </source>
</evidence>
<protein>
    <submittedName>
        <fullName evidence="1">Uncharacterized protein</fullName>
    </submittedName>
</protein>
<keyword evidence="2" id="KW-1185">Reference proteome</keyword>
<organism evidence="1 2">
    <name type="scientific">Nonomuraea guangzhouensis</name>
    <dbReference type="NCBI Taxonomy" id="1291555"/>
    <lineage>
        <taxon>Bacteria</taxon>
        <taxon>Bacillati</taxon>
        <taxon>Actinomycetota</taxon>
        <taxon>Actinomycetes</taxon>
        <taxon>Streptosporangiales</taxon>
        <taxon>Streptosporangiaceae</taxon>
        <taxon>Nonomuraea</taxon>
    </lineage>
</organism>